<dbReference type="InterPro" id="IPR052997">
    <property type="entry name" value="RRT15-like"/>
</dbReference>
<dbReference type="PANTHER" id="PTHR33047:SF42">
    <property type="entry name" value="PROTEIN TAR1"/>
    <property type="match status" value="1"/>
</dbReference>
<gene>
    <name evidence="1" type="ORF">F5890DRAFT_1421209</name>
</gene>
<dbReference type="AlphaFoldDB" id="A0AA38PQ34"/>
<reference evidence="1" key="1">
    <citation type="submission" date="2022-08" db="EMBL/GenBank/DDBJ databases">
        <authorList>
            <consortium name="DOE Joint Genome Institute"/>
            <person name="Min B."/>
            <person name="Riley R."/>
            <person name="Sierra-Patev S."/>
            <person name="Naranjo-Ortiz M."/>
            <person name="Looney B."/>
            <person name="Konkel Z."/>
            <person name="Slot J.C."/>
            <person name="Sakamoto Y."/>
            <person name="Steenwyk J.L."/>
            <person name="Rokas A."/>
            <person name="Carro J."/>
            <person name="Camarero S."/>
            <person name="Ferreira P."/>
            <person name="Molpeceres G."/>
            <person name="Ruiz-Duenas F.J."/>
            <person name="Serrano A."/>
            <person name="Henrissat B."/>
            <person name="Drula E."/>
            <person name="Hughes K.W."/>
            <person name="Mata J.L."/>
            <person name="Ishikawa N.K."/>
            <person name="Vargas-Isla R."/>
            <person name="Ushijima S."/>
            <person name="Smith C.A."/>
            <person name="Ahrendt S."/>
            <person name="Andreopoulos W."/>
            <person name="He G."/>
            <person name="Labutti K."/>
            <person name="Lipzen A."/>
            <person name="Ng V."/>
            <person name="Sandor L."/>
            <person name="Barry K."/>
            <person name="Martinez A.T."/>
            <person name="Xiao Y."/>
            <person name="Gibbons J.G."/>
            <person name="Terashima K."/>
            <person name="Hibbett D.S."/>
            <person name="Grigoriev I.V."/>
        </authorList>
    </citation>
    <scope>NUCLEOTIDE SEQUENCE</scope>
    <source>
        <strain evidence="1">TFB7829</strain>
    </source>
</reference>
<protein>
    <submittedName>
        <fullName evidence="1">Uncharacterized protein</fullName>
    </submittedName>
</protein>
<proteinExistence type="predicted"/>
<feature type="non-terminal residue" evidence="1">
    <location>
        <position position="1"/>
    </location>
</feature>
<dbReference type="PANTHER" id="PTHR33047">
    <property type="entry name" value="PROTEIN TAR1"/>
    <property type="match status" value="1"/>
</dbReference>
<comment type="caution">
    <text evidence="1">The sequence shown here is derived from an EMBL/GenBank/DDBJ whole genome shotgun (WGS) entry which is preliminary data.</text>
</comment>
<accession>A0AA38PQ34</accession>
<dbReference type="EMBL" id="MU802320">
    <property type="protein sequence ID" value="KAJ3979536.1"/>
    <property type="molecule type" value="Genomic_DNA"/>
</dbReference>
<organism evidence="1 2">
    <name type="scientific">Lentinula detonsa</name>
    <dbReference type="NCBI Taxonomy" id="2804962"/>
    <lineage>
        <taxon>Eukaryota</taxon>
        <taxon>Fungi</taxon>
        <taxon>Dikarya</taxon>
        <taxon>Basidiomycota</taxon>
        <taxon>Agaricomycotina</taxon>
        <taxon>Agaricomycetes</taxon>
        <taxon>Agaricomycetidae</taxon>
        <taxon>Agaricales</taxon>
        <taxon>Marasmiineae</taxon>
        <taxon>Omphalotaceae</taxon>
        <taxon>Lentinula</taxon>
    </lineage>
</organism>
<evidence type="ECO:0000313" key="2">
    <source>
        <dbReference type="Proteomes" id="UP001163850"/>
    </source>
</evidence>
<name>A0AA38PQ34_9AGAR</name>
<sequence length="77" mass="8678">SQSFSQSYGSILPTSLIYIVLSTRGCSPWRLAAVISTTRCESYSFPWIFKDCQECTGQNSQQLNPSSRQTDFRVVDC</sequence>
<evidence type="ECO:0000313" key="1">
    <source>
        <dbReference type="EMBL" id="KAJ3979536.1"/>
    </source>
</evidence>
<dbReference type="Proteomes" id="UP001163850">
    <property type="component" value="Unassembled WGS sequence"/>
</dbReference>